<evidence type="ECO:0008006" key="3">
    <source>
        <dbReference type="Google" id="ProtNLM"/>
    </source>
</evidence>
<sequence length="110" mass="12645">MKKIAFIFLTLLIVACSSDKKHDNVVRELAKKDVIEKLQLPEGTKFVDEDIEMSEAETPESTLEVIYIVKVTVKSEDREGNENIKTYILNYKKIDEDGSDPNDYELLSFE</sequence>
<proteinExistence type="predicted"/>
<evidence type="ECO:0000313" key="1">
    <source>
        <dbReference type="EMBL" id="MDN3725079.1"/>
    </source>
</evidence>
<comment type="caution">
    <text evidence="1">The sequence shown here is derived from an EMBL/GenBank/DDBJ whole genome shotgun (WGS) entry which is preliminary data.</text>
</comment>
<evidence type="ECO:0000313" key="2">
    <source>
        <dbReference type="Proteomes" id="UP001244787"/>
    </source>
</evidence>
<accession>A0ABT8DJS8</accession>
<dbReference type="Proteomes" id="UP001244787">
    <property type="component" value="Unassembled WGS sequence"/>
</dbReference>
<dbReference type="PROSITE" id="PS51257">
    <property type="entry name" value="PROKAR_LIPOPROTEIN"/>
    <property type="match status" value="1"/>
</dbReference>
<gene>
    <name evidence="1" type="ORF">QRD02_11850</name>
</gene>
<reference evidence="1 2" key="1">
    <citation type="submission" date="2023-06" db="EMBL/GenBank/DDBJ databases">
        <authorList>
            <person name="Ye Y.-Q."/>
            <person name="Du Z.-J."/>
        </authorList>
    </citation>
    <scope>NUCLEOTIDE SEQUENCE [LARGE SCALE GENOMIC DNA]</scope>
    <source>
        <strain evidence="1 2">SDUM287046</strain>
    </source>
</reference>
<keyword evidence="2" id="KW-1185">Reference proteome</keyword>
<protein>
    <recommendedName>
        <fullName evidence="3">Lipoprotein</fullName>
    </recommendedName>
</protein>
<name>A0ABT8DJS8_9FLAO</name>
<dbReference type="EMBL" id="JAUGQQ010000008">
    <property type="protein sequence ID" value="MDN3725079.1"/>
    <property type="molecule type" value="Genomic_DNA"/>
</dbReference>
<dbReference type="RefSeq" id="WP_290255167.1">
    <property type="nucleotide sequence ID" value="NZ_JAUGQQ010000008.1"/>
</dbReference>
<organism evidence="1 2">
    <name type="scientific">Aequorivita aurantiaca</name>
    <dbReference type="NCBI Taxonomy" id="3053356"/>
    <lineage>
        <taxon>Bacteria</taxon>
        <taxon>Pseudomonadati</taxon>
        <taxon>Bacteroidota</taxon>
        <taxon>Flavobacteriia</taxon>
        <taxon>Flavobacteriales</taxon>
        <taxon>Flavobacteriaceae</taxon>
        <taxon>Aequorivita</taxon>
    </lineage>
</organism>